<gene>
    <name evidence="1" type="ORF">PG2017B_0754</name>
</gene>
<evidence type="ECO:0000313" key="2">
    <source>
        <dbReference type="Proteomes" id="UP000291920"/>
    </source>
</evidence>
<name>A0A4Q5AKQ8_9BIFI</name>
<dbReference type="AlphaFoldDB" id="A0A4Q5AKQ8"/>
<comment type="caution">
    <text evidence="1">The sequence shown here is derived from an EMBL/GenBank/DDBJ whole genome shotgun (WGS) entry which is preliminary data.</text>
</comment>
<sequence>MTRKPLIAVVVALAVLTLTGCDDDTDYECEYVTQLSPMYIGKNLYMMPYQQCFLVPKEKK</sequence>
<evidence type="ECO:0008006" key="3">
    <source>
        <dbReference type="Google" id="ProtNLM"/>
    </source>
</evidence>
<dbReference type="EMBL" id="RYUT01000002">
    <property type="protein sequence ID" value="RYQ30944.1"/>
    <property type="molecule type" value="Genomic_DNA"/>
</dbReference>
<organism evidence="1 2">
    <name type="scientific">Bifidobacterium pseudolongum subsp. globosum</name>
    <dbReference type="NCBI Taxonomy" id="1690"/>
    <lineage>
        <taxon>Bacteria</taxon>
        <taxon>Bacillati</taxon>
        <taxon>Actinomycetota</taxon>
        <taxon>Actinomycetes</taxon>
        <taxon>Bifidobacteriales</taxon>
        <taxon>Bifidobacteriaceae</taxon>
        <taxon>Bifidobacterium</taxon>
    </lineage>
</organism>
<reference evidence="1 2" key="1">
    <citation type="submission" date="2018-12" db="EMBL/GenBank/DDBJ databases">
        <title>Unveiling genomic diversity among members of the Bifidobacterium pseudolongum species, a widely distributed gut commensal of the animal kingdom.</title>
        <authorList>
            <person name="Lugli G.A."/>
            <person name="Duranti S."/>
            <person name="Albert K."/>
            <person name="Mancabelli L."/>
            <person name="Napoli S."/>
            <person name="Viappiani A."/>
            <person name="Anzalone R."/>
            <person name="Longhi G."/>
            <person name="Milani C."/>
            <person name="Turroni F."/>
            <person name="Alessandri G."/>
            <person name="Sela D.A."/>
            <person name="Van Sinderen D."/>
            <person name="Ventura M."/>
        </authorList>
    </citation>
    <scope>NUCLEOTIDE SEQUENCE [LARGE SCALE GENOMIC DNA]</scope>
    <source>
        <strain evidence="1 2">2017B</strain>
    </source>
</reference>
<dbReference type="Proteomes" id="UP000291920">
    <property type="component" value="Unassembled WGS sequence"/>
</dbReference>
<proteinExistence type="predicted"/>
<evidence type="ECO:0000313" key="1">
    <source>
        <dbReference type="EMBL" id="RYQ30944.1"/>
    </source>
</evidence>
<dbReference type="PROSITE" id="PS51257">
    <property type="entry name" value="PROKAR_LIPOPROTEIN"/>
    <property type="match status" value="1"/>
</dbReference>
<accession>A0A4Q5AKQ8</accession>
<protein>
    <recommendedName>
        <fullName evidence="3">Lipoprotein</fullName>
    </recommendedName>
</protein>